<dbReference type="Pfam" id="PF08448">
    <property type="entry name" value="PAS_4"/>
    <property type="match status" value="1"/>
</dbReference>
<evidence type="ECO:0000256" key="6">
    <source>
        <dbReference type="ARBA" id="ARBA00022777"/>
    </source>
</evidence>
<evidence type="ECO:0000259" key="11">
    <source>
        <dbReference type="PROSITE" id="PS50110"/>
    </source>
</evidence>
<reference evidence="12" key="1">
    <citation type="journal article" date="2019" name="PLoS Negl. Trop. Dis.">
        <title>Revisiting the worldwide diversity of Leptospira species in the environment.</title>
        <authorList>
            <person name="Vincent A.T."/>
            <person name="Schiettekatte O."/>
            <person name="Bourhy P."/>
            <person name="Veyrier F.J."/>
            <person name="Picardeau M."/>
        </authorList>
    </citation>
    <scope>NUCLEOTIDE SEQUENCE [LARGE SCALE GENOMIC DNA]</scope>
    <source>
        <strain evidence="12">201300427</strain>
    </source>
</reference>
<feature type="modified residue" description="4-aspartylphosphate" evidence="8">
    <location>
        <position position="59"/>
    </location>
</feature>
<dbReference type="InterPro" id="IPR013656">
    <property type="entry name" value="PAS_4"/>
</dbReference>
<keyword evidence="13" id="KW-1185">Reference proteome</keyword>
<dbReference type="Pfam" id="PF07568">
    <property type="entry name" value="HisKA_2"/>
    <property type="match status" value="1"/>
</dbReference>
<comment type="caution">
    <text evidence="12">The sequence shown here is derived from an EMBL/GenBank/DDBJ whole genome shotgun (WGS) entry which is preliminary data.</text>
</comment>
<evidence type="ECO:0000256" key="7">
    <source>
        <dbReference type="ARBA" id="ARBA00022840"/>
    </source>
</evidence>
<dbReference type="InterPro" id="IPR036890">
    <property type="entry name" value="HATPase_C_sf"/>
</dbReference>
<dbReference type="Pfam" id="PF02518">
    <property type="entry name" value="HATPase_c"/>
    <property type="match status" value="1"/>
</dbReference>
<keyword evidence="7" id="KW-0067">ATP-binding</keyword>
<organism evidence="12 13">
    <name type="scientific">Leptospira idonii</name>
    <dbReference type="NCBI Taxonomy" id="1193500"/>
    <lineage>
        <taxon>Bacteria</taxon>
        <taxon>Pseudomonadati</taxon>
        <taxon>Spirochaetota</taxon>
        <taxon>Spirochaetia</taxon>
        <taxon>Leptospirales</taxon>
        <taxon>Leptospiraceae</taxon>
        <taxon>Leptospira</taxon>
    </lineage>
</organism>
<gene>
    <name evidence="12" type="ORF">EHS15_09425</name>
</gene>
<sequence length="494" mass="55854">MEATEVKKRVLLVEDEAIIAMATSLELNDSFIVLSVGSGERAIEMIRSQQEDIDLILMDIDLGKGIDGTEAAKEILQIRNIPIIFVSSHSEKDIVRKTESITSYGYVMKSSGIHILAASIRMAFRLHEAHNRIREKNSELQVAYNKLESANLQLIQSEKELLDRENEIKTSGERFRNTLDSMIEGCQILGYDWHYLYINESGANYGKKKVEELIGRSIFEVYPGIETQDLFFTLDEAMKTRTHCQKEMEFIHTDGTKSFFEFSIQPIKEGLFILTYEITERKLAENKLQNLIQLKETLMKELQHRVKNTLAIVSSLLSLEASKLDDEAAQKIFQNAQTRIMTMAGIYEMLYSKAESEFQNVDLDGYIQNLCKTLLEVCNVENRIQIHCDLDATKADLKNTVLICLILNELITNSIKHAYNEQETGSIYVSLKKEGTSAILTVQDSGKNHPTGNPTTQKGIGLSLVKILAEQLGGKLERSAPPEFTISLRFAVLP</sequence>
<dbReference type="GO" id="GO:0000160">
    <property type="term" value="P:phosphorelay signal transduction system"/>
    <property type="evidence" value="ECO:0007669"/>
    <property type="project" value="InterPro"/>
</dbReference>
<keyword evidence="3 8" id="KW-0597">Phosphoprotein</keyword>
<dbReference type="InterPro" id="IPR011006">
    <property type="entry name" value="CheY-like_superfamily"/>
</dbReference>
<dbReference type="EMBL" id="RQHW01000032">
    <property type="protein sequence ID" value="TGN19311.1"/>
    <property type="molecule type" value="Genomic_DNA"/>
</dbReference>
<dbReference type="InterPro" id="IPR000014">
    <property type="entry name" value="PAS"/>
</dbReference>
<dbReference type="CDD" id="cd00130">
    <property type="entry name" value="PAS"/>
    <property type="match status" value="1"/>
</dbReference>
<dbReference type="SMART" id="SM00448">
    <property type="entry name" value="REC"/>
    <property type="match status" value="1"/>
</dbReference>
<keyword evidence="9" id="KW-0175">Coiled coil</keyword>
<name>A0A4R9M068_9LEPT</name>
<comment type="catalytic activity">
    <reaction evidence="1">
        <text>ATP + protein L-histidine = ADP + protein N-phospho-L-histidine.</text>
        <dbReference type="EC" id="2.7.13.3"/>
    </reaction>
</comment>
<keyword evidence="5" id="KW-0547">Nucleotide-binding</keyword>
<keyword evidence="4" id="KW-0808">Transferase</keyword>
<dbReference type="GO" id="GO:0004673">
    <property type="term" value="F:protein histidine kinase activity"/>
    <property type="evidence" value="ECO:0007669"/>
    <property type="project" value="UniProtKB-EC"/>
</dbReference>
<dbReference type="Proteomes" id="UP000298058">
    <property type="component" value="Unassembled WGS sequence"/>
</dbReference>
<dbReference type="SUPFAM" id="SSF55785">
    <property type="entry name" value="PYP-like sensor domain (PAS domain)"/>
    <property type="match status" value="1"/>
</dbReference>
<evidence type="ECO:0000256" key="4">
    <source>
        <dbReference type="ARBA" id="ARBA00022679"/>
    </source>
</evidence>
<dbReference type="NCBIfam" id="TIGR00229">
    <property type="entry name" value="sensory_box"/>
    <property type="match status" value="1"/>
</dbReference>
<evidence type="ECO:0000256" key="2">
    <source>
        <dbReference type="ARBA" id="ARBA00012438"/>
    </source>
</evidence>
<evidence type="ECO:0000256" key="5">
    <source>
        <dbReference type="ARBA" id="ARBA00022741"/>
    </source>
</evidence>
<evidence type="ECO:0000313" key="13">
    <source>
        <dbReference type="Proteomes" id="UP000298058"/>
    </source>
</evidence>
<dbReference type="Gene3D" id="3.30.565.10">
    <property type="entry name" value="Histidine kinase-like ATPase, C-terminal domain"/>
    <property type="match status" value="1"/>
</dbReference>
<dbReference type="InterPro" id="IPR001789">
    <property type="entry name" value="Sig_transdc_resp-reg_receiver"/>
</dbReference>
<feature type="domain" description="Histidine kinase" evidence="10">
    <location>
        <begin position="301"/>
        <end position="494"/>
    </location>
</feature>
<dbReference type="SMART" id="SM00091">
    <property type="entry name" value="PAS"/>
    <property type="match status" value="1"/>
</dbReference>
<dbReference type="OrthoDB" id="136506at2"/>
<protein>
    <recommendedName>
        <fullName evidence="2">histidine kinase</fullName>
        <ecNumber evidence="2">2.7.13.3</ecNumber>
    </recommendedName>
</protein>
<dbReference type="PROSITE" id="PS50110">
    <property type="entry name" value="RESPONSE_REGULATORY"/>
    <property type="match status" value="1"/>
</dbReference>
<dbReference type="Gene3D" id="3.40.50.2300">
    <property type="match status" value="1"/>
</dbReference>
<evidence type="ECO:0000256" key="3">
    <source>
        <dbReference type="ARBA" id="ARBA00022553"/>
    </source>
</evidence>
<evidence type="ECO:0000259" key="10">
    <source>
        <dbReference type="PROSITE" id="PS50109"/>
    </source>
</evidence>
<evidence type="ECO:0000313" key="12">
    <source>
        <dbReference type="EMBL" id="TGN19311.1"/>
    </source>
</evidence>
<dbReference type="PANTHER" id="PTHR41523">
    <property type="entry name" value="TWO-COMPONENT SYSTEM SENSOR PROTEIN"/>
    <property type="match status" value="1"/>
</dbReference>
<dbReference type="InterPro" id="IPR035965">
    <property type="entry name" value="PAS-like_dom_sf"/>
</dbReference>
<evidence type="ECO:0000256" key="1">
    <source>
        <dbReference type="ARBA" id="ARBA00000085"/>
    </source>
</evidence>
<dbReference type="SUPFAM" id="SSF55874">
    <property type="entry name" value="ATPase domain of HSP90 chaperone/DNA topoisomerase II/histidine kinase"/>
    <property type="match status" value="1"/>
</dbReference>
<evidence type="ECO:0000256" key="8">
    <source>
        <dbReference type="PROSITE-ProRule" id="PRU00169"/>
    </source>
</evidence>
<dbReference type="SMART" id="SM00387">
    <property type="entry name" value="HATPase_c"/>
    <property type="match status" value="1"/>
</dbReference>
<dbReference type="AlphaFoldDB" id="A0A4R9M068"/>
<dbReference type="SUPFAM" id="SSF52172">
    <property type="entry name" value="CheY-like"/>
    <property type="match status" value="1"/>
</dbReference>
<feature type="coiled-coil region" evidence="9">
    <location>
        <begin position="126"/>
        <end position="167"/>
    </location>
</feature>
<evidence type="ECO:0000256" key="9">
    <source>
        <dbReference type="SAM" id="Coils"/>
    </source>
</evidence>
<dbReference type="EC" id="2.7.13.3" evidence="2"/>
<dbReference type="RefSeq" id="WP_135760317.1">
    <property type="nucleotide sequence ID" value="NZ_RQHW01000032.1"/>
</dbReference>
<dbReference type="PANTHER" id="PTHR41523:SF8">
    <property type="entry name" value="ETHYLENE RESPONSE SENSOR PROTEIN"/>
    <property type="match status" value="1"/>
</dbReference>
<keyword evidence="6" id="KW-0418">Kinase</keyword>
<proteinExistence type="predicted"/>
<dbReference type="InterPro" id="IPR005467">
    <property type="entry name" value="His_kinase_dom"/>
</dbReference>
<dbReference type="GO" id="GO:0005524">
    <property type="term" value="F:ATP binding"/>
    <property type="evidence" value="ECO:0007669"/>
    <property type="project" value="UniProtKB-KW"/>
</dbReference>
<dbReference type="InterPro" id="IPR003594">
    <property type="entry name" value="HATPase_dom"/>
</dbReference>
<dbReference type="PROSITE" id="PS50109">
    <property type="entry name" value="HIS_KIN"/>
    <property type="match status" value="1"/>
</dbReference>
<accession>A0A4R9M068</accession>
<dbReference type="InterPro" id="IPR011495">
    <property type="entry name" value="Sig_transdc_His_kin_sub2_dim/P"/>
</dbReference>
<feature type="domain" description="Response regulatory" evidence="11">
    <location>
        <begin position="9"/>
        <end position="124"/>
    </location>
</feature>
<dbReference type="Pfam" id="PF00072">
    <property type="entry name" value="Response_reg"/>
    <property type="match status" value="1"/>
</dbReference>
<dbReference type="Gene3D" id="3.30.450.20">
    <property type="entry name" value="PAS domain"/>
    <property type="match status" value="1"/>
</dbReference>